<accession>A0A1A8UDH5</accession>
<name>A0A1A8UDH5_NOTFU</name>
<dbReference type="EMBL" id="HAEJ01004905">
    <property type="protein sequence ID" value="SBS45362.1"/>
    <property type="molecule type" value="Transcribed_RNA"/>
</dbReference>
<dbReference type="SUPFAM" id="SSF46689">
    <property type="entry name" value="Homeodomain-like"/>
    <property type="match status" value="1"/>
</dbReference>
<dbReference type="AlphaFoldDB" id="A0A1A8UDH5"/>
<sequence>RAATWGSQNSSLMTWKHDVHHHGLGEGNGKLSQTFQLSVFTVRNILRRWKTTGTAQAKARRGRPGKIWDKQKKRMVGKFRVTHRPAPRTYNIILLQMEPLCIVQLVGTLYTRRCCMRE</sequence>
<dbReference type="InterPro" id="IPR036388">
    <property type="entry name" value="WH-like_DNA-bd_sf"/>
</dbReference>
<dbReference type="Gene3D" id="1.10.10.10">
    <property type="entry name" value="Winged helix-like DNA-binding domain superfamily/Winged helix DNA-binding domain"/>
    <property type="match status" value="1"/>
</dbReference>
<proteinExistence type="predicted"/>
<protein>
    <recommendedName>
        <fullName evidence="2">Transposase Tc1-like domain-containing protein</fullName>
    </recommendedName>
</protein>
<dbReference type="InterPro" id="IPR009057">
    <property type="entry name" value="Homeodomain-like_sf"/>
</dbReference>
<gene>
    <name evidence="1" type="primary">Nfu_g_1_001026</name>
</gene>
<feature type="non-terminal residue" evidence="1">
    <location>
        <position position="1"/>
    </location>
</feature>
<feature type="non-terminal residue" evidence="1">
    <location>
        <position position="118"/>
    </location>
</feature>
<evidence type="ECO:0000313" key="1">
    <source>
        <dbReference type="EMBL" id="SBS45362.1"/>
    </source>
</evidence>
<organism evidence="1">
    <name type="scientific">Nothobranchius furzeri</name>
    <name type="common">Turquoise killifish</name>
    <dbReference type="NCBI Taxonomy" id="105023"/>
    <lineage>
        <taxon>Eukaryota</taxon>
        <taxon>Metazoa</taxon>
        <taxon>Chordata</taxon>
        <taxon>Craniata</taxon>
        <taxon>Vertebrata</taxon>
        <taxon>Euteleostomi</taxon>
        <taxon>Actinopterygii</taxon>
        <taxon>Neopterygii</taxon>
        <taxon>Teleostei</taxon>
        <taxon>Neoteleostei</taxon>
        <taxon>Acanthomorphata</taxon>
        <taxon>Ovalentaria</taxon>
        <taxon>Atherinomorphae</taxon>
        <taxon>Cyprinodontiformes</taxon>
        <taxon>Nothobranchiidae</taxon>
        <taxon>Nothobranchius</taxon>
    </lineage>
</organism>
<evidence type="ECO:0008006" key="2">
    <source>
        <dbReference type="Google" id="ProtNLM"/>
    </source>
</evidence>
<reference evidence="1" key="1">
    <citation type="submission" date="2016-05" db="EMBL/GenBank/DDBJ databases">
        <authorList>
            <person name="Lavstsen T."/>
            <person name="Jespersen J.S."/>
        </authorList>
    </citation>
    <scope>NUCLEOTIDE SEQUENCE</scope>
    <source>
        <tissue evidence="1">Brain</tissue>
    </source>
</reference>
<reference evidence="1" key="2">
    <citation type="submission" date="2016-06" db="EMBL/GenBank/DDBJ databases">
        <title>The genome of a short-lived fish provides insights into sex chromosome evolution and the genetic control of aging.</title>
        <authorList>
            <person name="Reichwald K."/>
            <person name="Felder M."/>
            <person name="Petzold A."/>
            <person name="Koch P."/>
            <person name="Groth M."/>
            <person name="Platzer M."/>
        </authorList>
    </citation>
    <scope>NUCLEOTIDE SEQUENCE</scope>
    <source>
        <tissue evidence="1">Brain</tissue>
    </source>
</reference>